<accession>A0A1L4CYD5</accession>
<keyword evidence="1" id="KW-0732">Signal</keyword>
<dbReference type="AlphaFoldDB" id="A0A1L4CYD5"/>
<dbReference type="OrthoDB" id="3533372at2"/>
<organism evidence="2 3">
    <name type="scientific">Silvanigrella aquatica</name>
    <dbReference type="NCBI Taxonomy" id="1915309"/>
    <lineage>
        <taxon>Bacteria</taxon>
        <taxon>Pseudomonadati</taxon>
        <taxon>Bdellovibrionota</taxon>
        <taxon>Oligoflexia</taxon>
        <taxon>Silvanigrellales</taxon>
        <taxon>Silvanigrellaceae</taxon>
        <taxon>Silvanigrella</taxon>
    </lineage>
</organism>
<dbReference type="RefSeq" id="WP_148696676.1">
    <property type="nucleotide sequence ID" value="NZ_CP017834.1"/>
</dbReference>
<proteinExistence type="predicted"/>
<gene>
    <name evidence="2" type="ORF">AXG55_03140</name>
</gene>
<dbReference type="KEGG" id="saqi:AXG55_03140"/>
<dbReference type="Proteomes" id="UP000184731">
    <property type="component" value="Chromosome"/>
</dbReference>
<name>A0A1L4CYD5_9BACT</name>
<evidence type="ECO:0000256" key="1">
    <source>
        <dbReference type="SAM" id="SignalP"/>
    </source>
</evidence>
<evidence type="ECO:0008006" key="4">
    <source>
        <dbReference type="Google" id="ProtNLM"/>
    </source>
</evidence>
<feature type="signal peptide" evidence="1">
    <location>
        <begin position="1"/>
        <end position="18"/>
    </location>
</feature>
<sequence>MKKIAVASLMLMSTSIFAHNLPVHSKWESDYVIGKSTHTLHVTSQSDAAVTVDPNSCFFNHLGIVAGCTLMGTATYSGKLDVKNVPANRMTLVYGLENSQFEVVHNLSDEASGFLRLLKVDNKGNVVDSVRLFKK</sequence>
<evidence type="ECO:0000313" key="3">
    <source>
        <dbReference type="Proteomes" id="UP000184731"/>
    </source>
</evidence>
<keyword evidence="3" id="KW-1185">Reference proteome</keyword>
<reference evidence="2 3" key="1">
    <citation type="submission" date="2016-10" db="EMBL/GenBank/DDBJ databases">
        <title>Silvanigrella aquatica sp. nov., isolated from a freshwater lake located in the Black Forest, Germany, description of Silvanigrellaceae fam. nov., Silvanigrellales ord. nov., reclassification of the order Bdellovibrionales in the class Oligoflexia, reclassification of the families Bacteriovoracaceae and Halobacteriovoraceae in the new order Bacteriovoracales ord. nov., and reclassification of the family Pseudobacteriovoracaceae in the order Oligoflexiales.</title>
        <authorList>
            <person name="Hahn M.W."/>
            <person name="Schmidt J."/>
            <person name="Koll U."/>
            <person name="Rohde M."/>
            <person name="Verbag S."/>
            <person name="Pitt A."/>
            <person name="Nakai R."/>
            <person name="Naganuma T."/>
            <person name="Lang E."/>
        </authorList>
    </citation>
    <scope>NUCLEOTIDE SEQUENCE [LARGE SCALE GENOMIC DNA]</scope>
    <source>
        <strain evidence="2 3">MWH-Nonnen-W8red</strain>
    </source>
</reference>
<dbReference type="EMBL" id="CP017834">
    <property type="protein sequence ID" value="APJ02962.1"/>
    <property type="molecule type" value="Genomic_DNA"/>
</dbReference>
<evidence type="ECO:0000313" key="2">
    <source>
        <dbReference type="EMBL" id="APJ02962.1"/>
    </source>
</evidence>
<protein>
    <recommendedName>
        <fullName evidence="4">DUF306 domain-containing protein</fullName>
    </recommendedName>
</protein>
<feature type="chain" id="PRO_5012182526" description="DUF306 domain-containing protein" evidence="1">
    <location>
        <begin position="19"/>
        <end position="135"/>
    </location>
</feature>